<evidence type="ECO:0000259" key="6">
    <source>
        <dbReference type="PROSITE" id="PS51736"/>
    </source>
</evidence>
<evidence type="ECO:0000256" key="5">
    <source>
        <dbReference type="PROSITE-ProRule" id="PRU10137"/>
    </source>
</evidence>
<dbReference type="KEGG" id="cur:cu1262"/>
<dbReference type="Gene3D" id="3.40.50.1390">
    <property type="entry name" value="Resolvase, N-terminal catalytic domain"/>
    <property type="match status" value="1"/>
</dbReference>
<dbReference type="InterPro" id="IPR006118">
    <property type="entry name" value="Recombinase_CS"/>
</dbReference>
<dbReference type="GO" id="GO:0003677">
    <property type="term" value="F:DNA binding"/>
    <property type="evidence" value="ECO:0007669"/>
    <property type="project" value="UniProtKB-KW"/>
</dbReference>
<dbReference type="SUPFAM" id="SSF53041">
    <property type="entry name" value="Resolvase-like"/>
    <property type="match status" value="1"/>
</dbReference>
<name>B1VHI1_CORU7</name>
<organism evidence="7 8">
    <name type="scientific">Corynebacterium urealyticum (strain ATCC 43042 / DSM 7109)</name>
    <dbReference type="NCBI Taxonomy" id="504474"/>
    <lineage>
        <taxon>Bacteria</taxon>
        <taxon>Bacillati</taxon>
        <taxon>Actinomycetota</taxon>
        <taxon>Actinomycetes</taxon>
        <taxon>Mycobacteriales</taxon>
        <taxon>Corynebacteriaceae</taxon>
        <taxon>Corynebacterium</taxon>
    </lineage>
</organism>
<proteinExistence type="predicted"/>
<keyword evidence="3" id="KW-0233">DNA recombination</keyword>
<reference evidence="7 8" key="1">
    <citation type="journal article" date="2008" name="J. Biotechnol.">
        <title>The lifestyle of Corynebacterium urealyticum derived from its complete genome sequence established by pyrosequencing.</title>
        <authorList>
            <person name="Tauch A."/>
            <person name="Trost E."/>
            <person name="Tilker A."/>
            <person name="Ludewig U."/>
            <person name="Schneiker S."/>
            <person name="Goesmann A."/>
            <person name="Arnold W."/>
            <person name="Bekel T."/>
            <person name="Brinkrolf K."/>
            <person name="Brune I."/>
            <person name="Goetker S."/>
            <person name="Kalinowski J."/>
            <person name="Kamp P.-B."/>
            <person name="Lobo F.P."/>
            <person name="Viehoever P."/>
            <person name="Weisshaar B."/>
            <person name="Soriano F."/>
            <person name="Droege M."/>
            <person name="Puehler A."/>
        </authorList>
    </citation>
    <scope>NUCLEOTIDE SEQUENCE [LARGE SCALE GENOMIC DNA]</scope>
    <source>
        <strain evidence="8">ATCC 43042 / DSM 7109</strain>
    </source>
</reference>
<evidence type="ECO:0000256" key="4">
    <source>
        <dbReference type="PIRSR" id="PIRSR606118-50"/>
    </source>
</evidence>
<dbReference type="HOGENOM" id="CLU_2536913_0_0_11"/>
<dbReference type="Proteomes" id="UP000001727">
    <property type="component" value="Chromosome"/>
</dbReference>
<evidence type="ECO:0000256" key="3">
    <source>
        <dbReference type="ARBA" id="ARBA00023172"/>
    </source>
</evidence>
<dbReference type="GO" id="GO:0000150">
    <property type="term" value="F:DNA strand exchange activity"/>
    <property type="evidence" value="ECO:0007669"/>
    <property type="project" value="InterPro"/>
</dbReference>
<dbReference type="InterPro" id="IPR006119">
    <property type="entry name" value="Resolv_N"/>
</dbReference>
<dbReference type="Pfam" id="PF00239">
    <property type="entry name" value="Resolvase"/>
    <property type="match status" value="1"/>
</dbReference>
<dbReference type="AlphaFoldDB" id="B1VHI1"/>
<feature type="domain" description="Resolvase/invertase-type recombinase catalytic" evidence="6">
    <location>
        <begin position="1"/>
        <end position="83"/>
    </location>
</feature>
<sequence>MLIGYARVSTSRQGQSLDTQRKGLIDVGCDPKHSDSDTINDAKWSRPGLDEALREEGAATYALAEDLLATAPSKARKVHGTAA</sequence>
<dbReference type="PROSITE" id="PS51736">
    <property type="entry name" value="RECOMBINASES_3"/>
    <property type="match status" value="1"/>
</dbReference>
<accession>B1VHI1</accession>
<dbReference type="GO" id="GO:0015074">
    <property type="term" value="P:DNA integration"/>
    <property type="evidence" value="ECO:0007669"/>
    <property type="project" value="UniProtKB-KW"/>
</dbReference>
<dbReference type="EMBL" id="AM942444">
    <property type="protein sequence ID" value="CAQ05222.1"/>
    <property type="molecule type" value="Genomic_DNA"/>
</dbReference>
<keyword evidence="1" id="KW-0229">DNA integration</keyword>
<protein>
    <recommendedName>
        <fullName evidence="6">Resolvase/invertase-type recombinase catalytic domain-containing protein</fullName>
    </recommendedName>
</protein>
<evidence type="ECO:0000256" key="1">
    <source>
        <dbReference type="ARBA" id="ARBA00022908"/>
    </source>
</evidence>
<dbReference type="GeneID" id="60604041"/>
<evidence type="ECO:0000256" key="2">
    <source>
        <dbReference type="ARBA" id="ARBA00023125"/>
    </source>
</evidence>
<gene>
    <name evidence="7" type="ordered locus">cu1262</name>
</gene>
<evidence type="ECO:0000313" key="7">
    <source>
        <dbReference type="EMBL" id="CAQ05222.1"/>
    </source>
</evidence>
<keyword evidence="8" id="KW-1185">Reference proteome</keyword>
<evidence type="ECO:0000313" key="8">
    <source>
        <dbReference type="Proteomes" id="UP000001727"/>
    </source>
</evidence>
<feature type="active site" description="O-(5'-phospho-DNA)-serine intermediate" evidence="4 5">
    <location>
        <position position="9"/>
    </location>
</feature>
<dbReference type="PROSITE" id="PS00397">
    <property type="entry name" value="RECOMBINASES_1"/>
    <property type="match status" value="1"/>
</dbReference>
<dbReference type="RefSeq" id="WP_012360510.1">
    <property type="nucleotide sequence ID" value="NC_010545.1"/>
</dbReference>
<keyword evidence="2" id="KW-0238">DNA-binding</keyword>
<dbReference type="STRING" id="504474.cu1262"/>
<dbReference type="InterPro" id="IPR036162">
    <property type="entry name" value="Resolvase-like_N_sf"/>
</dbReference>